<evidence type="ECO:0000259" key="2">
    <source>
        <dbReference type="Pfam" id="PF08044"/>
    </source>
</evidence>
<comment type="caution">
    <text evidence="3">The sequence shown here is derived from an EMBL/GenBank/DDBJ whole genome shotgun (WGS) entry which is preliminary data.</text>
</comment>
<evidence type="ECO:0000313" key="3">
    <source>
        <dbReference type="EMBL" id="PFG47425.1"/>
    </source>
</evidence>
<keyword evidence="1" id="KW-0472">Membrane</keyword>
<sequence>MTEVPSPQLRISDQERESALTALGEHMSAGRIDIEEYGERSARITAARTRGELAEMFADLPAPHPAYGGVPAAVAAPAAVPEAAASPSGEVAAARPGWSAAQRLAAGLLPLFWIAAIALTATHGLWILLAAPIVLTIIGRSLWGDHFDNRNHRDRHREHRLDHRDRRREMRDDYRRRRLD</sequence>
<dbReference type="PANTHER" id="PTHR40763:SF5">
    <property type="entry name" value="MEMBRANE PROTEIN"/>
    <property type="match status" value="1"/>
</dbReference>
<keyword evidence="4" id="KW-1185">Reference proteome</keyword>
<accession>A0A2A9FAH3</accession>
<protein>
    <submittedName>
        <fullName evidence="3">Uncharacterized protein DUF1707</fullName>
    </submittedName>
</protein>
<dbReference type="EMBL" id="PDJK01000002">
    <property type="protein sequence ID" value="PFG47425.1"/>
    <property type="molecule type" value="Genomic_DNA"/>
</dbReference>
<feature type="transmembrane region" description="Helical" evidence="1">
    <location>
        <begin position="100"/>
        <end position="119"/>
    </location>
</feature>
<dbReference type="InterPro" id="IPR012551">
    <property type="entry name" value="DUF1707_SHOCT-like"/>
</dbReference>
<dbReference type="Proteomes" id="UP000243542">
    <property type="component" value="Unassembled WGS sequence"/>
</dbReference>
<feature type="domain" description="DUF1707" evidence="2">
    <location>
        <begin position="9"/>
        <end position="61"/>
    </location>
</feature>
<organism evidence="3 4">
    <name type="scientific">Amycolatopsis sulphurea</name>
    <dbReference type="NCBI Taxonomy" id="76022"/>
    <lineage>
        <taxon>Bacteria</taxon>
        <taxon>Bacillati</taxon>
        <taxon>Actinomycetota</taxon>
        <taxon>Actinomycetes</taxon>
        <taxon>Pseudonocardiales</taxon>
        <taxon>Pseudonocardiaceae</taxon>
        <taxon>Amycolatopsis</taxon>
    </lineage>
</organism>
<dbReference type="AlphaFoldDB" id="A0A2A9FAH3"/>
<dbReference type="RefSeq" id="WP_098511353.1">
    <property type="nucleotide sequence ID" value="NZ_JBIAKZ010000011.1"/>
</dbReference>
<evidence type="ECO:0000256" key="1">
    <source>
        <dbReference type="SAM" id="Phobius"/>
    </source>
</evidence>
<dbReference type="PANTHER" id="PTHR40763">
    <property type="entry name" value="MEMBRANE PROTEIN-RELATED"/>
    <property type="match status" value="1"/>
</dbReference>
<keyword evidence="1" id="KW-1133">Transmembrane helix</keyword>
<feature type="transmembrane region" description="Helical" evidence="1">
    <location>
        <begin position="125"/>
        <end position="143"/>
    </location>
</feature>
<dbReference type="Pfam" id="PF08044">
    <property type="entry name" value="DUF1707"/>
    <property type="match status" value="1"/>
</dbReference>
<gene>
    <name evidence="3" type="ORF">ATK36_2468</name>
</gene>
<keyword evidence="1" id="KW-0812">Transmembrane</keyword>
<evidence type="ECO:0000313" key="4">
    <source>
        <dbReference type="Proteomes" id="UP000243542"/>
    </source>
</evidence>
<reference evidence="3 4" key="1">
    <citation type="submission" date="2017-10" db="EMBL/GenBank/DDBJ databases">
        <title>Sequencing the genomes of 1000 actinobacteria strains.</title>
        <authorList>
            <person name="Klenk H.-P."/>
        </authorList>
    </citation>
    <scope>NUCLEOTIDE SEQUENCE [LARGE SCALE GENOMIC DNA]</scope>
    <source>
        <strain evidence="3 4">DSM 46092</strain>
    </source>
</reference>
<name>A0A2A9FAH3_9PSEU</name>
<proteinExistence type="predicted"/>